<name>A0ABW5K2K6_9FLAO</name>
<reference evidence="2" key="1">
    <citation type="journal article" date="2019" name="Int. J. Syst. Evol. Microbiol.">
        <title>The Global Catalogue of Microorganisms (GCM) 10K type strain sequencing project: providing services to taxonomists for standard genome sequencing and annotation.</title>
        <authorList>
            <consortium name="The Broad Institute Genomics Platform"/>
            <consortium name="The Broad Institute Genome Sequencing Center for Infectious Disease"/>
            <person name="Wu L."/>
            <person name="Ma J."/>
        </authorList>
    </citation>
    <scope>NUCLEOTIDE SEQUENCE [LARGE SCALE GENOMIC DNA]</scope>
    <source>
        <strain evidence="2">KCTC 42808</strain>
    </source>
</reference>
<gene>
    <name evidence="1" type="ORF">ACFSSB_12085</name>
</gene>
<evidence type="ECO:0000313" key="1">
    <source>
        <dbReference type="EMBL" id="MFD2543061.1"/>
    </source>
</evidence>
<dbReference type="RefSeq" id="WP_379904569.1">
    <property type="nucleotide sequence ID" value="NZ_JBHULM010000011.1"/>
</dbReference>
<accession>A0ABW5K2K6</accession>
<sequence length="117" mass="13824">MCTNIKTIAKGSNGELSICTNCNIYHLEFNNVYLEFTVVQYQQFKKYLFALEADYWENKYEAAYIKRKIPIPSQQSNLVLMFNRQEIAELKALFSNKKHVYNSYLSLEDIDYTLLLN</sequence>
<keyword evidence="2" id="KW-1185">Reference proteome</keyword>
<dbReference type="Proteomes" id="UP001597467">
    <property type="component" value="Unassembled WGS sequence"/>
</dbReference>
<dbReference type="EMBL" id="JBHULM010000011">
    <property type="protein sequence ID" value="MFD2543061.1"/>
    <property type="molecule type" value="Genomic_DNA"/>
</dbReference>
<proteinExistence type="predicted"/>
<organism evidence="1 2">
    <name type="scientific">Lacinutrix gracilariae</name>
    <dbReference type="NCBI Taxonomy" id="1747198"/>
    <lineage>
        <taxon>Bacteria</taxon>
        <taxon>Pseudomonadati</taxon>
        <taxon>Bacteroidota</taxon>
        <taxon>Flavobacteriia</taxon>
        <taxon>Flavobacteriales</taxon>
        <taxon>Flavobacteriaceae</taxon>
        <taxon>Lacinutrix</taxon>
    </lineage>
</organism>
<comment type="caution">
    <text evidence="1">The sequence shown here is derived from an EMBL/GenBank/DDBJ whole genome shotgun (WGS) entry which is preliminary data.</text>
</comment>
<dbReference type="Pfam" id="PF20391">
    <property type="entry name" value="DUF6686"/>
    <property type="match status" value="1"/>
</dbReference>
<dbReference type="InterPro" id="IPR046508">
    <property type="entry name" value="DUF6686"/>
</dbReference>
<protein>
    <submittedName>
        <fullName evidence="1">DUF6686 family protein</fullName>
    </submittedName>
</protein>
<evidence type="ECO:0000313" key="2">
    <source>
        <dbReference type="Proteomes" id="UP001597467"/>
    </source>
</evidence>